<accession>A0A328U8R0</accession>
<evidence type="ECO:0000256" key="7">
    <source>
        <dbReference type="ARBA" id="ARBA00023288"/>
    </source>
</evidence>
<evidence type="ECO:0000256" key="4">
    <source>
        <dbReference type="ARBA" id="ARBA00022729"/>
    </source>
</evidence>
<dbReference type="GO" id="GO:0009847">
    <property type="term" value="P:spore germination"/>
    <property type="evidence" value="ECO:0007669"/>
    <property type="project" value="InterPro"/>
</dbReference>
<comment type="similarity">
    <text evidence="2">Belongs to the GerABKC lipoprotein family.</text>
</comment>
<dbReference type="RefSeq" id="WP_112880410.1">
    <property type="nucleotide sequence ID" value="NZ_QLUW01000001.1"/>
</dbReference>
<gene>
    <name evidence="10" type="ORF">DL346_01960</name>
</gene>
<evidence type="ECO:0008006" key="12">
    <source>
        <dbReference type="Google" id="ProtNLM"/>
    </source>
</evidence>
<dbReference type="NCBIfam" id="TIGR02887">
    <property type="entry name" value="spore_ger_x_C"/>
    <property type="match status" value="1"/>
</dbReference>
<evidence type="ECO:0000256" key="5">
    <source>
        <dbReference type="ARBA" id="ARBA00023136"/>
    </source>
</evidence>
<reference evidence="10 11" key="1">
    <citation type="submission" date="2018-06" db="EMBL/GenBank/DDBJ databases">
        <title>Paenibacillus montanisoli sp. nov., isolated from mountain area soil.</title>
        <authorList>
            <person name="Wu M."/>
        </authorList>
    </citation>
    <scope>NUCLEOTIDE SEQUENCE [LARGE SCALE GENOMIC DNA]</scope>
    <source>
        <strain evidence="10 11">RA17</strain>
    </source>
</reference>
<evidence type="ECO:0000313" key="10">
    <source>
        <dbReference type="EMBL" id="RAP77285.1"/>
    </source>
</evidence>
<feature type="domain" description="Spore germination protein N-terminal" evidence="9">
    <location>
        <begin position="22"/>
        <end position="196"/>
    </location>
</feature>
<protein>
    <recommendedName>
        <fullName evidence="12">Ger(X)C family spore germination protein</fullName>
    </recommendedName>
</protein>
<dbReference type="Proteomes" id="UP000249260">
    <property type="component" value="Unassembled WGS sequence"/>
</dbReference>
<evidence type="ECO:0000256" key="2">
    <source>
        <dbReference type="ARBA" id="ARBA00007886"/>
    </source>
</evidence>
<feature type="domain" description="Spore germination GerAC-like C-terminal" evidence="8">
    <location>
        <begin position="206"/>
        <end position="370"/>
    </location>
</feature>
<dbReference type="InterPro" id="IPR057336">
    <property type="entry name" value="GerAC_N"/>
</dbReference>
<dbReference type="Pfam" id="PF05504">
    <property type="entry name" value="Spore_GerAC"/>
    <property type="match status" value="1"/>
</dbReference>
<dbReference type="InterPro" id="IPR008844">
    <property type="entry name" value="Spore_GerAC-like"/>
</dbReference>
<evidence type="ECO:0000256" key="3">
    <source>
        <dbReference type="ARBA" id="ARBA00022544"/>
    </source>
</evidence>
<proteinExistence type="inferred from homology"/>
<dbReference type="InterPro" id="IPR038501">
    <property type="entry name" value="Spore_GerAC_C_sf"/>
</dbReference>
<evidence type="ECO:0000256" key="1">
    <source>
        <dbReference type="ARBA" id="ARBA00004635"/>
    </source>
</evidence>
<organism evidence="10 11">
    <name type="scientific">Paenibacillus montanisoli</name>
    <dbReference type="NCBI Taxonomy" id="2081970"/>
    <lineage>
        <taxon>Bacteria</taxon>
        <taxon>Bacillati</taxon>
        <taxon>Bacillota</taxon>
        <taxon>Bacilli</taxon>
        <taxon>Bacillales</taxon>
        <taxon>Paenibacillaceae</taxon>
        <taxon>Paenibacillus</taxon>
    </lineage>
</organism>
<keyword evidence="3" id="KW-0309">Germination</keyword>
<sequence length="383" mass="43028">MKKLIQFGLLGVLLLTLPGCWNKRELPELGLVMAVALDQGKKGQIEMTTQVFRPSASGSEGGGGDPKSSFINVKTSKDTVFQNIREVPLHLGRRTQWSHMRVIMIGESLARKTDIGKLLDLFFRDHEPRHNVSVLIAKGHAGEYLAKKPIVEQTTGQQLMRIKQYLFQKNTSTIKSTLLEVAKQLKDDNDALLGYVNEENGSFAASGAALIKKGKLIGVLPSDHIKGLLMLLNNYQNGLVVISCPNNKKENEAIEIVSLHSRWKVNMVDDKITVRVKMEVEGALGELRCTELKTMKDEAKLIDQIEKELTKEMMTTIQVLQDRKADVIGVGNHIYRYHPKQWSKMKNNWDERFAQVTFTFHIKTKLITSGTSLPEPVLSENAQ</sequence>
<evidence type="ECO:0000259" key="8">
    <source>
        <dbReference type="Pfam" id="PF05504"/>
    </source>
</evidence>
<keyword evidence="7" id="KW-0449">Lipoprotein</keyword>
<keyword evidence="4" id="KW-0732">Signal</keyword>
<dbReference type="PANTHER" id="PTHR35789:SF1">
    <property type="entry name" value="SPORE GERMINATION PROTEIN B3"/>
    <property type="match status" value="1"/>
</dbReference>
<keyword evidence="11" id="KW-1185">Reference proteome</keyword>
<comment type="subcellular location">
    <subcellularLocation>
        <location evidence="1">Membrane</location>
        <topology evidence="1">Lipid-anchor</topology>
    </subcellularLocation>
</comment>
<dbReference type="GO" id="GO:0016020">
    <property type="term" value="C:membrane"/>
    <property type="evidence" value="ECO:0007669"/>
    <property type="project" value="UniProtKB-SubCell"/>
</dbReference>
<dbReference type="Gene3D" id="6.20.190.10">
    <property type="entry name" value="Nutrient germinant receptor protein C, domain 1"/>
    <property type="match status" value="1"/>
</dbReference>
<dbReference type="Gene3D" id="3.30.300.210">
    <property type="entry name" value="Nutrient germinant receptor protein C, domain 3"/>
    <property type="match status" value="1"/>
</dbReference>
<name>A0A328U8R0_9BACL</name>
<comment type="caution">
    <text evidence="10">The sequence shown here is derived from an EMBL/GenBank/DDBJ whole genome shotgun (WGS) entry which is preliminary data.</text>
</comment>
<keyword evidence="6" id="KW-0564">Palmitate</keyword>
<dbReference type="OrthoDB" id="2569624at2"/>
<dbReference type="EMBL" id="QLUW01000001">
    <property type="protein sequence ID" value="RAP77285.1"/>
    <property type="molecule type" value="Genomic_DNA"/>
</dbReference>
<evidence type="ECO:0000259" key="9">
    <source>
        <dbReference type="Pfam" id="PF25198"/>
    </source>
</evidence>
<dbReference type="Pfam" id="PF25198">
    <property type="entry name" value="Spore_GerAC_N"/>
    <property type="match status" value="1"/>
</dbReference>
<evidence type="ECO:0000256" key="6">
    <source>
        <dbReference type="ARBA" id="ARBA00023139"/>
    </source>
</evidence>
<dbReference type="AlphaFoldDB" id="A0A328U8R0"/>
<dbReference type="InterPro" id="IPR046953">
    <property type="entry name" value="Spore_GerAC-like_C"/>
</dbReference>
<keyword evidence="5" id="KW-0472">Membrane</keyword>
<dbReference type="PANTHER" id="PTHR35789">
    <property type="entry name" value="SPORE GERMINATION PROTEIN B3"/>
    <property type="match status" value="1"/>
</dbReference>
<evidence type="ECO:0000313" key="11">
    <source>
        <dbReference type="Proteomes" id="UP000249260"/>
    </source>
</evidence>